<reference evidence="9" key="1">
    <citation type="submission" date="2022-08" db="EMBL/GenBank/DDBJ databases">
        <authorList>
            <person name="Marques A."/>
        </authorList>
    </citation>
    <scope>NUCLEOTIDE SEQUENCE</scope>
    <source>
        <strain evidence="9">RhyPub2mFocal</strain>
        <tissue evidence="9">Leaves</tissue>
    </source>
</reference>
<keyword evidence="9" id="KW-0418">Kinase</keyword>
<comment type="caution">
    <text evidence="9">The sequence shown here is derived from an EMBL/GenBank/DDBJ whole genome shotgun (WGS) entry which is preliminary data.</text>
</comment>
<dbReference type="PRINTS" id="PR00019">
    <property type="entry name" value="LEURICHRPT"/>
</dbReference>
<dbReference type="Pfam" id="PF00560">
    <property type="entry name" value="LRR_1"/>
    <property type="match status" value="4"/>
</dbReference>
<feature type="chain" id="PRO_5043417721" evidence="8">
    <location>
        <begin position="32"/>
        <end position="361"/>
    </location>
</feature>
<keyword evidence="6" id="KW-0472">Membrane</keyword>
<dbReference type="EMBL" id="JAMFTS010000002">
    <property type="protein sequence ID" value="KAJ4795243.1"/>
    <property type="molecule type" value="Genomic_DNA"/>
</dbReference>
<evidence type="ECO:0000256" key="7">
    <source>
        <dbReference type="SAM" id="MobiDB-lite"/>
    </source>
</evidence>
<organism evidence="9 10">
    <name type="scientific">Rhynchospora pubera</name>
    <dbReference type="NCBI Taxonomy" id="906938"/>
    <lineage>
        <taxon>Eukaryota</taxon>
        <taxon>Viridiplantae</taxon>
        <taxon>Streptophyta</taxon>
        <taxon>Embryophyta</taxon>
        <taxon>Tracheophyta</taxon>
        <taxon>Spermatophyta</taxon>
        <taxon>Magnoliopsida</taxon>
        <taxon>Liliopsida</taxon>
        <taxon>Poales</taxon>
        <taxon>Cyperaceae</taxon>
        <taxon>Cyperoideae</taxon>
        <taxon>Rhynchosporeae</taxon>
        <taxon>Rhynchospora</taxon>
    </lineage>
</organism>
<dbReference type="PANTHER" id="PTHR48004">
    <property type="entry name" value="OS01G0149700 PROTEIN"/>
    <property type="match status" value="1"/>
</dbReference>
<feature type="compositionally biased region" description="Basic and acidic residues" evidence="7">
    <location>
        <begin position="316"/>
        <end position="325"/>
    </location>
</feature>
<dbReference type="Gene3D" id="3.80.10.10">
    <property type="entry name" value="Ribonuclease Inhibitor"/>
    <property type="match status" value="1"/>
</dbReference>
<dbReference type="PROSITE" id="PS51450">
    <property type="entry name" value="LRR"/>
    <property type="match status" value="2"/>
</dbReference>
<protein>
    <submittedName>
        <fullName evidence="9">Leucine-rich repeat protein kinase family protein</fullName>
    </submittedName>
</protein>
<dbReference type="InterPro" id="IPR001611">
    <property type="entry name" value="Leu-rich_rpt"/>
</dbReference>
<evidence type="ECO:0000256" key="8">
    <source>
        <dbReference type="SAM" id="SignalP"/>
    </source>
</evidence>
<feature type="region of interest" description="Disordered" evidence="7">
    <location>
        <begin position="316"/>
        <end position="336"/>
    </location>
</feature>
<dbReference type="InterPro" id="IPR052941">
    <property type="entry name" value="StomDev_PlantInt_Reg"/>
</dbReference>
<comment type="subcellular location">
    <subcellularLocation>
        <location evidence="1">Cell membrane</location>
    </subcellularLocation>
</comment>
<dbReference type="InterPro" id="IPR032675">
    <property type="entry name" value="LRR_dom_sf"/>
</dbReference>
<dbReference type="GO" id="GO:0016301">
    <property type="term" value="F:kinase activity"/>
    <property type="evidence" value="ECO:0007669"/>
    <property type="project" value="UniProtKB-KW"/>
</dbReference>
<accession>A0AAV8FWM1</accession>
<sequence length="361" mass="39805">MVRRACSAATCRFFSFLLLLFSCLLSSQVHADELDTSQAHIVKSIFHTIRLYMSPYKSLNTSVADPCAWGGVACGYSWNGLYEVTDLSFSDLGIAFNNSTALSSFFSLICSLDTLDYLDLSSNHLTSIPGVFFSSCTRLFILDLSHNSLSGKIPSQLSNLTNLSYLYLNGNNLSGSIPPQLSNLTNLLYLYLNGNNLRGSIPSTLTSMSSLWDLQLGDNKLSGTIPLMAPLMETLNLSHNYFDGPIPLISNYFSSGLEIVDLSHNNFSGSMPISLARLQNLRLLDLSYNNLSGSFVNGMVASFSLVFIITTCLKKPESTESDGSHPQRTTRPSVETPSLDRYLEWYKRWQHAARVEGSTSP</sequence>
<dbReference type="SMART" id="SM00369">
    <property type="entry name" value="LRR_TYP"/>
    <property type="match status" value="4"/>
</dbReference>
<dbReference type="GO" id="GO:0005886">
    <property type="term" value="C:plasma membrane"/>
    <property type="evidence" value="ECO:0007669"/>
    <property type="project" value="UniProtKB-SubCell"/>
</dbReference>
<name>A0AAV8FWM1_9POAL</name>
<proteinExistence type="predicted"/>
<keyword evidence="4 8" id="KW-0732">Signal</keyword>
<evidence type="ECO:0000256" key="6">
    <source>
        <dbReference type="ARBA" id="ARBA00023136"/>
    </source>
</evidence>
<feature type="compositionally biased region" description="Polar residues" evidence="7">
    <location>
        <begin position="326"/>
        <end position="336"/>
    </location>
</feature>
<keyword evidence="5" id="KW-0677">Repeat</keyword>
<dbReference type="PANTHER" id="PTHR48004:SF58">
    <property type="entry name" value="OS01G0162200 PROTEIN"/>
    <property type="match status" value="1"/>
</dbReference>
<keyword evidence="9" id="KW-0808">Transferase</keyword>
<evidence type="ECO:0000256" key="3">
    <source>
        <dbReference type="ARBA" id="ARBA00022614"/>
    </source>
</evidence>
<dbReference type="Proteomes" id="UP001140206">
    <property type="component" value="Chromosome 2"/>
</dbReference>
<dbReference type="PROSITE" id="PS51257">
    <property type="entry name" value="PROKAR_LIPOPROTEIN"/>
    <property type="match status" value="1"/>
</dbReference>
<evidence type="ECO:0000256" key="4">
    <source>
        <dbReference type="ARBA" id="ARBA00022729"/>
    </source>
</evidence>
<dbReference type="SUPFAM" id="SSF52058">
    <property type="entry name" value="L domain-like"/>
    <property type="match status" value="1"/>
</dbReference>
<dbReference type="Pfam" id="PF13855">
    <property type="entry name" value="LRR_8"/>
    <property type="match status" value="1"/>
</dbReference>
<keyword evidence="2" id="KW-1003">Cell membrane</keyword>
<gene>
    <name evidence="9" type="ORF">LUZ62_046489</name>
</gene>
<evidence type="ECO:0000313" key="10">
    <source>
        <dbReference type="Proteomes" id="UP001140206"/>
    </source>
</evidence>
<keyword evidence="10" id="KW-1185">Reference proteome</keyword>
<evidence type="ECO:0000256" key="5">
    <source>
        <dbReference type="ARBA" id="ARBA00022737"/>
    </source>
</evidence>
<keyword evidence="3" id="KW-0433">Leucine-rich repeat</keyword>
<evidence type="ECO:0000313" key="9">
    <source>
        <dbReference type="EMBL" id="KAJ4795243.1"/>
    </source>
</evidence>
<dbReference type="InterPro" id="IPR003591">
    <property type="entry name" value="Leu-rich_rpt_typical-subtyp"/>
</dbReference>
<dbReference type="FunFam" id="3.80.10.10:FF:000299">
    <property type="entry name" value="Piriformospora indica-insensitive protein 2"/>
    <property type="match status" value="1"/>
</dbReference>
<evidence type="ECO:0000256" key="2">
    <source>
        <dbReference type="ARBA" id="ARBA00022475"/>
    </source>
</evidence>
<feature type="signal peptide" evidence="8">
    <location>
        <begin position="1"/>
        <end position="31"/>
    </location>
</feature>
<evidence type="ECO:0000256" key="1">
    <source>
        <dbReference type="ARBA" id="ARBA00004236"/>
    </source>
</evidence>
<dbReference type="AlphaFoldDB" id="A0AAV8FWM1"/>